<proteinExistence type="predicted"/>
<reference evidence="4" key="1">
    <citation type="journal article" date="2017" name="Genome Biol. Evol.">
        <title>The complete genome sequence of the phytopathogenic fungus Sclerotinia sclerotiorum reveals insights into the genome architecture of broad host range pathogens.</title>
        <authorList>
            <person name="Derbyshire M."/>
            <person name="Denton-Giles M."/>
            <person name="Hegedus D."/>
            <person name="Seifbarghy S."/>
            <person name="Rollins J."/>
            <person name="van Kan J."/>
            <person name="Seidl M.F."/>
            <person name="Faino L."/>
            <person name="Mbengue M."/>
            <person name="Navaud O."/>
            <person name="Raffaele S."/>
            <person name="Hammond-Kosack K."/>
            <person name="Heard S."/>
            <person name="Oliver R."/>
        </authorList>
    </citation>
    <scope>NUCLEOTIDE SEQUENCE [LARGE SCALE GENOMIC DNA]</scope>
    <source>
        <strain evidence="4">ATCC 18683 / 1980 / Ss-1</strain>
    </source>
</reference>
<protein>
    <submittedName>
        <fullName evidence="3">Uncharacterized protein</fullName>
    </submittedName>
</protein>
<name>A0A1D9Q8V5_SCLS1</name>
<feature type="region of interest" description="Disordered" evidence="1">
    <location>
        <begin position="80"/>
        <end position="114"/>
    </location>
</feature>
<dbReference type="KEGG" id="ssl:SS1G_11461"/>
<keyword evidence="2" id="KW-0732">Signal</keyword>
<accession>A0A1D9Q8V5</accession>
<dbReference type="Proteomes" id="UP000177798">
    <property type="component" value="Chromosome 7"/>
</dbReference>
<evidence type="ECO:0000256" key="1">
    <source>
        <dbReference type="SAM" id="MobiDB-lite"/>
    </source>
</evidence>
<feature type="compositionally biased region" description="Acidic residues" evidence="1">
    <location>
        <begin position="84"/>
        <end position="114"/>
    </location>
</feature>
<evidence type="ECO:0000313" key="3">
    <source>
        <dbReference type="EMBL" id="APA11242.1"/>
    </source>
</evidence>
<feature type="chain" id="PRO_5010523682" evidence="2">
    <location>
        <begin position="32"/>
        <end position="114"/>
    </location>
</feature>
<gene>
    <name evidence="3" type="ORF">sscle_07g060120</name>
</gene>
<evidence type="ECO:0000313" key="4">
    <source>
        <dbReference type="Proteomes" id="UP000177798"/>
    </source>
</evidence>
<dbReference type="VEuPathDB" id="FungiDB:sscle_07g060120"/>
<dbReference type="EMBL" id="CP017820">
    <property type="protein sequence ID" value="APA11242.1"/>
    <property type="molecule type" value="Genomic_DNA"/>
</dbReference>
<dbReference type="AlphaFoldDB" id="A0A1D9Q8V5"/>
<dbReference type="RefSeq" id="XP_001587469.1">
    <property type="nucleotide sequence ID" value="XM_001587419.1"/>
</dbReference>
<organism evidence="3 4">
    <name type="scientific">Sclerotinia sclerotiorum (strain ATCC 18683 / 1980 / Ss-1)</name>
    <name type="common">White mold</name>
    <name type="synonym">Whetzelinia sclerotiorum</name>
    <dbReference type="NCBI Taxonomy" id="665079"/>
    <lineage>
        <taxon>Eukaryota</taxon>
        <taxon>Fungi</taxon>
        <taxon>Dikarya</taxon>
        <taxon>Ascomycota</taxon>
        <taxon>Pezizomycotina</taxon>
        <taxon>Leotiomycetes</taxon>
        <taxon>Helotiales</taxon>
        <taxon>Sclerotiniaceae</taxon>
        <taxon>Sclerotinia</taxon>
    </lineage>
</organism>
<feature type="signal peptide" evidence="2">
    <location>
        <begin position="1"/>
        <end position="31"/>
    </location>
</feature>
<sequence>MHITLPTFPTLTIFTTLLLFLLTSSLKTTNASSVGAFQPIDSCQNHAGACEEEQNGRRKVRVRWGGGRFGRFERRFVVGRREEDGDVEEEGVDGEDEEDMEDAGDVDMDVEDVS</sequence>
<evidence type="ECO:0000256" key="2">
    <source>
        <dbReference type="SAM" id="SignalP"/>
    </source>
</evidence>